<dbReference type="OrthoDB" id="9807115at2"/>
<evidence type="ECO:0000313" key="12">
    <source>
        <dbReference type="Proteomes" id="UP000092565"/>
    </source>
</evidence>
<evidence type="ECO:0000256" key="8">
    <source>
        <dbReference type="ARBA" id="ARBA00037998"/>
    </source>
</evidence>
<keyword evidence="4 9" id="KW-0812">Transmembrane</keyword>
<dbReference type="PATRIC" id="fig|60890.4.peg.3613"/>
<keyword evidence="5" id="KW-0029">Amino-acid transport</keyword>
<sequence length="282" mass="29799">MSSVLVLNLAWQISTLALVALGLAIVFGKLQIMNMAHGEFVMIGAYAPVITSSLGLPAWLQVPVCLLTVALVAFVLERTIIRHLYGRMFDSLLATWGIAILLREAVELIFGRGYQSVTPPISGTISVLGADYPAYRIAVILGILAGFAALFWWNARSKVATRIKAMVGNPDLAEAVGINTARLSAGAFIFGCCTAGLAGLILAPTIRIEPMMGLDYLIRSFFALVVGGLGSLEGLGIGAGIIAGTQSVLGAVANQTYGYLAVLTLSILFLWLKPDGIRSSSR</sequence>
<dbReference type="InterPro" id="IPR001851">
    <property type="entry name" value="ABC_transp_permease"/>
</dbReference>
<dbReference type="GO" id="GO:0005886">
    <property type="term" value="C:plasma membrane"/>
    <property type="evidence" value="ECO:0007669"/>
    <property type="project" value="UniProtKB-SubCell"/>
</dbReference>
<dbReference type="EMBL" id="JARCJK010000001">
    <property type="protein sequence ID" value="MDE4164277.1"/>
    <property type="molecule type" value="Genomic_DNA"/>
</dbReference>
<feature type="transmembrane region" description="Helical" evidence="9">
    <location>
        <begin position="221"/>
        <end position="244"/>
    </location>
</feature>
<dbReference type="EMBL" id="CP015124">
    <property type="protein sequence ID" value="ANP38578.1"/>
    <property type="molecule type" value="Genomic_DNA"/>
</dbReference>
<feature type="transmembrane region" description="Helical" evidence="9">
    <location>
        <begin position="6"/>
        <end position="28"/>
    </location>
</feature>
<keyword evidence="7 9" id="KW-0472">Membrane</keyword>
<dbReference type="Pfam" id="PF02653">
    <property type="entry name" value="BPD_transp_2"/>
    <property type="match status" value="1"/>
</dbReference>
<dbReference type="PANTHER" id="PTHR11795">
    <property type="entry name" value="BRANCHED-CHAIN AMINO ACID TRANSPORT SYSTEM PERMEASE PROTEIN LIVH"/>
    <property type="match status" value="1"/>
</dbReference>
<dbReference type="InterPro" id="IPR052157">
    <property type="entry name" value="BCAA_transport_permease"/>
</dbReference>
<keyword evidence="6 9" id="KW-1133">Transmembrane helix</keyword>
<reference evidence="10 12" key="1">
    <citation type="submission" date="2016-04" db="EMBL/GenBank/DDBJ databases">
        <authorList>
            <person name="Evans L.H."/>
            <person name="Alamgir A."/>
            <person name="Owens N."/>
            <person name="Weber N.D."/>
            <person name="Virtaneva K."/>
            <person name="Barbian K."/>
            <person name="Babar A."/>
            <person name="Rosenke K."/>
        </authorList>
    </citation>
    <scope>NUCLEOTIDE SEQUENCE [LARGE SCALE GENOMIC DNA]</scope>
    <source>
        <strain evidence="10 12">JL2886</strain>
    </source>
</reference>
<dbReference type="AlphaFoldDB" id="A0A1B0ZWT8"/>
<name>A0A1B0ZWT8_9RHOB</name>
<keyword evidence="12" id="KW-1185">Reference proteome</keyword>
<dbReference type="RefSeq" id="WP_065273216.1">
    <property type="nucleotide sequence ID" value="NZ_CP015124.1"/>
</dbReference>
<gene>
    <name evidence="10" type="primary">livH</name>
    <name evidence="10" type="ORF">JL2886_03706</name>
    <name evidence="11" type="ORF">PXK24_01125</name>
</gene>
<evidence type="ECO:0000256" key="3">
    <source>
        <dbReference type="ARBA" id="ARBA00022475"/>
    </source>
</evidence>
<dbReference type="GO" id="GO:0022857">
    <property type="term" value="F:transmembrane transporter activity"/>
    <property type="evidence" value="ECO:0007669"/>
    <property type="project" value="InterPro"/>
</dbReference>
<evidence type="ECO:0000256" key="1">
    <source>
        <dbReference type="ARBA" id="ARBA00004651"/>
    </source>
</evidence>
<dbReference type="CDD" id="cd06582">
    <property type="entry name" value="TM_PBP1_LivH_like"/>
    <property type="match status" value="1"/>
</dbReference>
<evidence type="ECO:0000313" key="10">
    <source>
        <dbReference type="EMBL" id="ANP38578.1"/>
    </source>
</evidence>
<feature type="transmembrane region" description="Helical" evidence="9">
    <location>
        <begin position="256"/>
        <end position="272"/>
    </location>
</feature>
<evidence type="ECO:0000256" key="6">
    <source>
        <dbReference type="ARBA" id="ARBA00022989"/>
    </source>
</evidence>
<organism evidence="10 12">
    <name type="scientific">Phaeobacter gallaeciensis</name>
    <dbReference type="NCBI Taxonomy" id="60890"/>
    <lineage>
        <taxon>Bacteria</taxon>
        <taxon>Pseudomonadati</taxon>
        <taxon>Pseudomonadota</taxon>
        <taxon>Alphaproteobacteria</taxon>
        <taxon>Rhodobacterales</taxon>
        <taxon>Roseobacteraceae</taxon>
        <taxon>Phaeobacter</taxon>
    </lineage>
</organism>
<evidence type="ECO:0000256" key="4">
    <source>
        <dbReference type="ARBA" id="ARBA00022692"/>
    </source>
</evidence>
<evidence type="ECO:0000256" key="7">
    <source>
        <dbReference type="ARBA" id="ARBA00023136"/>
    </source>
</evidence>
<reference evidence="11 13" key="2">
    <citation type="submission" date="2023-02" db="EMBL/GenBank/DDBJ databases">
        <title>Population genomics of bacteria associated with diatom.</title>
        <authorList>
            <person name="Xie J."/>
            <person name="Wang H."/>
        </authorList>
    </citation>
    <scope>NUCLEOTIDE SEQUENCE [LARGE SCALE GENOMIC DNA]</scope>
    <source>
        <strain evidence="11 13">PT47_8</strain>
    </source>
</reference>
<evidence type="ECO:0000256" key="9">
    <source>
        <dbReference type="SAM" id="Phobius"/>
    </source>
</evidence>
<evidence type="ECO:0000313" key="13">
    <source>
        <dbReference type="Proteomes" id="UP001218364"/>
    </source>
</evidence>
<proteinExistence type="inferred from homology"/>
<accession>A0A1B0ZWT8</accession>
<keyword evidence="3" id="KW-1003">Cell membrane</keyword>
<dbReference type="GO" id="GO:0006865">
    <property type="term" value="P:amino acid transport"/>
    <property type="evidence" value="ECO:0007669"/>
    <property type="project" value="UniProtKB-KW"/>
</dbReference>
<evidence type="ECO:0000256" key="2">
    <source>
        <dbReference type="ARBA" id="ARBA00022448"/>
    </source>
</evidence>
<comment type="similarity">
    <text evidence="8">Belongs to the binding-protein-dependent transport system permease family. LivHM subfamily.</text>
</comment>
<dbReference type="Proteomes" id="UP001218364">
    <property type="component" value="Unassembled WGS sequence"/>
</dbReference>
<evidence type="ECO:0000313" key="11">
    <source>
        <dbReference type="EMBL" id="MDE4164277.1"/>
    </source>
</evidence>
<protein>
    <submittedName>
        <fullName evidence="10 11">ABC transporter permease</fullName>
    </submittedName>
</protein>
<comment type="subcellular location">
    <subcellularLocation>
        <location evidence="1">Cell membrane</location>
        <topology evidence="1">Multi-pass membrane protein</topology>
    </subcellularLocation>
</comment>
<dbReference type="PANTHER" id="PTHR11795:SF447">
    <property type="entry name" value="ABC TRANSPORTER PERMEASE PROTEIN"/>
    <property type="match status" value="1"/>
</dbReference>
<evidence type="ECO:0000256" key="5">
    <source>
        <dbReference type="ARBA" id="ARBA00022970"/>
    </source>
</evidence>
<keyword evidence="2" id="KW-0813">Transport</keyword>
<feature type="transmembrane region" description="Helical" evidence="9">
    <location>
        <begin position="134"/>
        <end position="153"/>
    </location>
</feature>
<dbReference type="Proteomes" id="UP000092565">
    <property type="component" value="Chromosome"/>
</dbReference>